<gene>
    <name evidence="1" type="ORF">PRLR5076_23610</name>
</gene>
<dbReference type="Proteomes" id="UP000825483">
    <property type="component" value="Unassembled WGS sequence"/>
</dbReference>
<dbReference type="GeneID" id="72466447"/>
<dbReference type="AlphaFoldDB" id="A0A9R1CBJ6"/>
<proteinExistence type="predicted"/>
<evidence type="ECO:0000313" key="2">
    <source>
        <dbReference type="Proteomes" id="UP000825483"/>
    </source>
</evidence>
<evidence type="ECO:0000313" key="1">
    <source>
        <dbReference type="EMBL" id="GJG59510.1"/>
    </source>
</evidence>
<reference evidence="1" key="1">
    <citation type="journal article" date="2022" name="Int. J. Syst. Evol. Microbiol.">
        <title>Prevotella lacticifex sp. nov., isolated from the rumen of cows.</title>
        <authorList>
            <person name="Shinkai T."/>
            <person name="Ikeyama N."/>
            <person name="Kumagai M."/>
            <person name="Ohmori H."/>
            <person name="Sakamoto M."/>
            <person name="Ohkuma M."/>
            <person name="Mitsumori M."/>
        </authorList>
    </citation>
    <scope>NUCLEOTIDE SEQUENCE</scope>
    <source>
        <strain evidence="1">R5076</strain>
    </source>
</reference>
<organism evidence="1 2">
    <name type="scientific">Prevotella lacticifex</name>
    <dbReference type="NCBI Taxonomy" id="2854755"/>
    <lineage>
        <taxon>Bacteria</taxon>
        <taxon>Pseudomonadati</taxon>
        <taxon>Bacteroidota</taxon>
        <taxon>Bacteroidia</taxon>
        <taxon>Bacteroidales</taxon>
        <taxon>Prevotellaceae</taxon>
        <taxon>Prevotella</taxon>
    </lineage>
</organism>
<accession>A0A9R1CBJ6</accession>
<comment type="caution">
    <text evidence="1">The sequence shown here is derived from an EMBL/GenBank/DDBJ whole genome shotgun (WGS) entry which is preliminary data.</text>
</comment>
<dbReference type="EMBL" id="BPUB01000002">
    <property type="protein sequence ID" value="GJG59510.1"/>
    <property type="molecule type" value="Genomic_DNA"/>
</dbReference>
<sequence length="328" mass="38532">MTDIDHKQHIENVIQRTFHVVQALFDKESHKLSTQNVGSRIFFPYKRNGEMRISEQELRFIFVEQLNKEILDSKWDVYYSVETPTMRQYSFSNEENPMENEKEGRSGNFDLVIYDSDLKRIALIEFKSNNPEAKDYAKDFVKLENPKEAGDLRYFIQMVKNCALVLIAFVIGWQSSKMSTYKANVTADSSANYTNDYEDSSADSTADTVASYMYTDNELDNSSSDNQVNDFVGEYQLTSSDTMDYYRLFINQDNTARIIKKYYDLIFYYRKDGKVKHVNVSHSYGFGWWSMHHITSKREYKNKYKEIWNFGPRGIVRGGRMPLPNQRT</sequence>
<dbReference type="RefSeq" id="WP_223928726.1">
    <property type="nucleotide sequence ID" value="NZ_BPTU01000002.1"/>
</dbReference>
<protein>
    <submittedName>
        <fullName evidence="1">Uncharacterized protein</fullName>
    </submittedName>
</protein>
<name>A0A9R1CBJ6_9BACT</name>
<keyword evidence="2" id="KW-1185">Reference proteome</keyword>